<name>R0KMW4_ANAPL</name>
<accession>R0KMW4</accession>
<proteinExistence type="predicted"/>
<feature type="region of interest" description="Disordered" evidence="1">
    <location>
        <begin position="131"/>
        <end position="187"/>
    </location>
</feature>
<feature type="compositionally biased region" description="Polar residues" evidence="1">
    <location>
        <begin position="131"/>
        <end position="146"/>
    </location>
</feature>
<gene>
    <name evidence="2" type="ORF">Anapl_09194</name>
</gene>
<evidence type="ECO:0000313" key="3">
    <source>
        <dbReference type="Proteomes" id="UP000296049"/>
    </source>
</evidence>
<evidence type="ECO:0000313" key="2">
    <source>
        <dbReference type="EMBL" id="EOA94543.1"/>
    </source>
</evidence>
<keyword evidence="3" id="KW-1185">Reference proteome</keyword>
<dbReference type="EMBL" id="KB744720">
    <property type="protein sequence ID" value="EOA94543.1"/>
    <property type="molecule type" value="Genomic_DNA"/>
</dbReference>
<dbReference type="AlphaFoldDB" id="R0KMW4"/>
<protein>
    <submittedName>
        <fullName evidence="2">Uncharacterized protein</fullName>
    </submittedName>
</protein>
<sequence length="187" mass="20619">MKVFGHLTTDACALEYPRHSVLMCATQILQRLEASQRELDTRVVFKDLSQLDILKENGKEQSKRILHAAGTAKVNIRFQQLKTVTGIGTCNVWHPKGPRQTQRSWQTAVAWHLSYQPAGSARAPSPVLQLISSPRQAPNPETSCSSALEAREKPEPSARGAPEALPRSAPRQTFHIPPGKVLSSLVQ</sequence>
<evidence type="ECO:0000256" key="1">
    <source>
        <dbReference type="SAM" id="MobiDB-lite"/>
    </source>
</evidence>
<reference evidence="3" key="1">
    <citation type="journal article" date="2013" name="Nat. Genet.">
        <title>The duck genome and transcriptome provide insight into an avian influenza virus reservoir species.</title>
        <authorList>
            <person name="Huang Y."/>
            <person name="Li Y."/>
            <person name="Burt D.W."/>
            <person name="Chen H."/>
            <person name="Zhang Y."/>
            <person name="Qian W."/>
            <person name="Kim H."/>
            <person name="Gan S."/>
            <person name="Zhao Y."/>
            <person name="Li J."/>
            <person name="Yi K."/>
            <person name="Feng H."/>
            <person name="Zhu P."/>
            <person name="Li B."/>
            <person name="Liu Q."/>
            <person name="Fairley S."/>
            <person name="Magor K.E."/>
            <person name="Du Z."/>
            <person name="Hu X."/>
            <person name="Goodman L."/>
            <person name="Tafer H."/>
            <person name="Vignal A."/>
            <person name="Lee T."/>
            <person name="Kim K.W."/>
            <person name="Sheng Z."/>
            <person name="An Y."/>
            <person name="Searle S."/>
            <person name="Herrero J."/>
            <person name="Groenen M.A."/>
            <person name="Crooijmans R.P."/>
            <person name="Faraut T."/>
            <person name="Cai Q."/>
            <person name="Webster R.G."/>
            <person name="Aldridge J.R."/>
            <person name="Warren W.C."/>
            <person name="Bartschat S."/>
            <person name="Kehr S."/>
            <person name="Marz M."/>
            <person name="Stadler P.F."/>
            <person name="Smith J."/>
            <person name="Kraus R.H."/>
            <person name="Zhao Y."/>
            <person name="Ren L."/>
            <person name="Fei J."/>
            <person name="Morisson M."/>
            <person name="Kaiser P."/>
            <person name="Griffin D.K."/>
            <person name="Rao M."/>
            <person name="Pitel F."/>
            <person name="Wang J."/>
            <person name="Li N."/>
        </authorList>
    </citation>
    <scope>NUCLEOTIDE SEQUENCE [LARGE SCALE GENOMIC DNA]</scope>
</reference>
<organism evidence="2 3">
    <name type="scientific">Anas platyrhynchos</name>
    <name type="common">Mallard</name>
    <name type="synonym">Anas boschas</name>
    <dbReference type="NCBI Taxonomy" id="8839"/>
    <lineage>
        <taxon>Eukaryota</taxon>
        <taxon>Metazoa</taxon>
        <taxon>Chordata</taxon>
        <taxon>Craniata</taxon>
        <taxon>Vertebrata</taxon>
        <taxon>Euteleostomi</taxon>
        <taxon>Archelosauria</taxon>
        <taxon>Archosauria</taxon>
        <taxon>Dinosauria</taxon>
        <taxon>Saurischia</taxon>
        <taxon>Theropoda</taxon>
        <taxon>Coelurosauria</taxon>
        <taxon>Aves</taxon>
        <taxon>Neognathae</taxon>
        <taxon>Galloanserae</taxon>
        <taxon>Anseriformes</taxon>
        <taxon>Anatidae</taxon>
        <taxon>Anatinae</taxon>
        <taxon>Anas</taxon>
    </lineage>
</organism>
<dbReference type="Proteomes" id="UP000296049">
    <property type="component" value="Unassembled WGS sequence"/>
</dbReference>